<evidence type="ECO:0000256" key="7">
    <source>
        <dbReference type="SAM" id="Phobius"/>
    </source>
</evidence>
<feature type="transmembrane region" description="Helical" evidence="7">
    <location>
        <begin position="99"/>
        <end position="117"/>
    </location>
</feature>
<dbReference type="InterPro" id="IPR011055">
    <property type="entry name" value="Dup_hybrid_motif"/>
</dbReference>
<keyword evidence="3" id="KW-1003">Cell membrane</keyword>
<evidence type="ECO:0000256" key="2">
    <source>
        <dbReference type="ARBA" id="ARBA00005914"/>
    </source>
</evidence>
<proteinExistence type="inferred from homology"/>
<keyword evidence="4 7" id="KW-0812">Transmembrane</keyword>
<feature type="domain" description="M23ase beta-sheet core" evidence="8">
    <location>
        <begin position="413"/>
        <end position="504"/>
    </location>
</feature>
<keyword evidence="10" id="KW-1185">Reference proteome</keyword>
<dbReference type="CDD" id="cd12797">
    <property type="entry name" value="M23_peptidase"/>
    <property type="match status" value="1"/>
</dbReference>
<evidence type="ECO:0000256" key="6">
    <source>
        <dbReference type="ARBA" id="ARBA00023136"/>
    </source>
</evidence>
<accession>A0A399D7P1</accession>
<evidence type="ECO:0000313" key="9">
    <source>
        <dbReference type="EMBL" id="RIH66350.1"/>
    </source>
</evidence>
<dbReference type="GO" id="GO:0005886">
    <property type="term" value="C:plasma membrane"/>
    <property type="evidence" value="ECO:0007669"/>
    <property type="project" value="UniProtKB-SubCell"/>
</dbReference>
<comment type="subcellular location">
    <subcellularLocation>
        <location evidence="1">Cell membrane</location>
        <topology evidence="1">Multi-pass membrane protein</topology>
    </subcellularLocation>
</comment>
<feature type="transmembrane region" description="Helical" evidence="7">
    <location>
        <begin position="273"/>
        <end position="293"/>
    </location>
</feature>
<feature type="transmembrane region" description="Helical" evidence="7">
    <location>
        <begin position="221"/>
        <end position="238"/>
    </location>
</feature>
<feature type="transmembrane region" description="Helical" evidence="7">
    <location>
        <begin position="34"/>
        <end position="63"/>
    </location>
</feature>
<dbReference type="Pfam" id="PF01551">
    <property type="entry name" value="Peptidase_M23"/>
    <property type="match status" value="1"/>
</dbReference>
<reference evidence="9 10" key="1">
    <citation type="journal article" date="2015" name="Int. J. Syst. Evol. Microbiol.">
        <title>Mariniphaga sediminis sp. nov., isolated from coastal sediment.</title>
        <authorList>
            <person name="Wang F.Q."/>
            <person name="Shen Q.Y."/>
            <person name="Chen G.J."/>
            <person name="Du Z.J."/>
        </authorList>
    </citation>
    <scope>NUCLEOTIDE SEQUENCE [LARGE SCALE GENOMIC DNA]</scope>
    <source>
        <strain evidence="9 10">SY21</strain>
    </source>
</reference>
<keyword evidence="6 7" id="KW-0472">Membrane</keyword>
<dbReference type="EMBL" id="QWET01000003">
    <property type="protein sequence ID" value="RIH66350.1"/>
    <property type="molecule type" value="Genomic_DNA"/>
</dbReference>
<dbReference type="AlphaFoldDB" id="A0A399D7P1"/>
<protein>
    <submittedName>
        <fullName evidence="9">Peptidase M23</fullName>
    </submittedName>
</protein>
<dbReference type="Gene3D" id="2.70.70.10">
    <property type="entry name" value="Glucose Permease (Domain IIA)"/>
    <property type="match status" value="1"/>
</dbReference>
<feature type="transmembrane region" description="Helical" evidence="7">
    <location>
        <begin position="244"/>
        <end position="266"/>
    </location>
</feature>
<dbReference type="GO" id="GO:0015204">
    <property type="term" value="F:urea transmembrane transporter activity"/>
    <property type="evidence" value="ECO:0007669"/>
    <property type="project" value="InterPro"/>
</dbReference>
<dbReference type="GO" id="GO:0004222">
    <property type="term" value="F:metalloendopeptidase activity"/>
    <property type="evidence" value="ECO:0007669"/>
    <property type="project" value="TreeGrafter"/>
</dbReference>
<dbReference type="InterPro" id="IPR016047">
    <property type="entry name" value="M23ase_b-sheet_dom"/>
</dbReference>
<dbReference type="Pfam" id="PF03253">
    <property type="entry name" value="UT"/>
    <property type="match status" value="1"/>
</dbReference>
<evidence type="ECO:0000259" key="8">
    <source>
        <dbReference type="Pfam" id="PF01551"/>
    </source>
</evidence>
<dbReference type="InterPro" id="IPR050570">
    <property type="entry name" value="Cell_wall_metabolism_enzyme"/>
</dbReference>
<comment type="similarity">
    <text evidence="2">Belongs to the urea transporter family.</text>
</comment>
<evidence type="ECO:0000256" key="1">
    <source>
        <dbReference type="ARBA" id="ARBA00004651"/>
    </source>
</evidence>
<evidence type="ECO:0000256" key="4">
    <source>
        <dbReference type="ARBA" id="ARBA00022692"/>
    </source>
</evidence>
<dbReference type="InterPro" id="IPR029020">
    <property type="entry name" value="Ammonium/urea_transptr"/>
</dbReference>
<organism evidence="9 10">
    <name type="scientific">Mariniphaga sediminis</name>
    <dbReference type="NCBI Taxonomy" id="1628158"/>
    <lineage>
        <taxon>Bacteria</taxon>
        <taxon>Pseudomonadati</taxon>
        <taxon>Bacteroidota</taxon>
        <taxon>Bacteroidia</taxon>
        <taxon>Marinilabiliales</taxon>
        <taxon>Prolixibacteraceae</taxon>
        <taxon>Mariniphaga</taxon>
    </lineage>
</organism>
<dbReference type="OrthoDB" id="9805070at2"/>
<feature type="transmembrane region" description="Helical" evidence="7">
    <location>
        <begin position="124"/>
        <end position="144"/>
    </location>
</feature>
<name>A0A399D7P1_9BACT</name>
<keyword evidence="5 7" id="KW-1133">Transmembrane helix</keyword>
<evidence type="ECO:0000256" key="5">
    <source>
        <dbReference type="ARBA" id="ARBA00022989"/>
    </source>
</evidence>
<comment type="caution">
    <text evidence="9">The sequence shown here is derived from an EMBL/GenBank/DDBJ whole genome shotgun (WGS) entry which is preliminary data.</text>
</comment>
<dbReference type="SUPFAM" id="SSF51261">
    <property type="entry name" value="Duplicated hybrid motif"/>
    <property type="match status" value="1"/>
</dbReference>
<feature type="transmembrane region" description="Helical" evidence="7">
    <location>
        <begin position="75"/>
        <end position="93"/>
    </location>
</feature>
<evidence type="ECO:0000313" key="10">
    <source>
        <dbReference type="Proteomes" id="UP000266441"/>
    </source>
</evidence>
<dbReference type="InterPro" id="IPR004937">
    <property type="entry name" value="Urea_transporter"/>
</dbReference>
<gene>
    <name evidence="9" type="ORF">D1164_05425</name>
</gene>
<evidence type="ECO:0000256" key="3">
    <source>
        <dbReference type="ARBA" id="ARBA00022475"/>
    </source>
</evidence>
<dbReference type="PANTHER" id="PTHR21666">
    <property type="entry name" value="PEPTIDASE-RELATED"/>
    <property type="match status" value="1"/>
</dbReference>
<sequence>MKMPESQNKITGKEILYSILNSYSQVFFSTSKTLAVFLVVISFFDYGAGIGGLVAVIIANLLAWNLGYNTYLLRSGLYGFNALLVGLGVGLYYQPSPEVYILVAITALTCFFLTVVFQGVLGKYGLPFLSVPFLLTIWIVALSANSLSALNLSERGIFVYNELYSLGGKIFVDFYDFLEKSIGSSFIRIYFHSLGAIFFQTHLLAGIVIALGLLIYSRITLVLSVLGFTVAFLFYRLVGIEFDSLGYTFIGFNYILTAIALGGYYLVPGRISFGWIIILLPAVVLITTSTQQVFMLFRISPYSLPFNVIVLVFLYALKLREQRPRHLIETPVQLGKPEKNLYLYSGNMKRFPAAYPVSATLPFFGEWTASQAHNGEYTHKGAWRHAFDFVITDRKGQQFKNEGDFAEDYYCFGKAVLAPADGIVAEAIDSIPDNTIGDVNTKDNWGNTVIIKHNETLYSKLSHLKFHSVEVKTGDSVKKGQLIGRCGNSGRSPYPHLHFQFQANPYVGSSTIDYPFGHYLLKEESGYSLKTFDFPQKDQVLANPSKNEVLAKALHFIPGRRMHVTVEVDSEKAKWKKLAGEYSWVTETDVYNTTFIHCLKNGERAYLYNQGDMHYFTNFYGKKHSPLFWFYVTLFKVPVGFQAKSRIDDTLPVHLLFKGILKYLQDFVAPLFLFLKADYQLITKEAGDILSSDSVKVKSVITKKIAGRKVKVCQSSTEVNLKGDFEISVKMNEAKIKMICRDELDS</sequence>
<feature type="transmembrane region" description="Helical" evidence="7">
    <location>
        <begin position="189"/>
        <end position="214"/>
    </location>
</feature>
<dbReference type="Proteomes" id="UP000266441">
    <property type="component" value="Unassembled WGS sequence"/>
</dbReference>
<dbReference type="Gene3D" id="1.10.3430.10">
    <property type="entry name" value="Ammonium transporter AmtB like domains"/>
    <property type="match status" value="1"/>
</dbReference>
<dbReference type="PANTHER" id="PTHR21666:SF285">
    <property type="entry name" value="M23 FAMILY METALLOPEPTIDASE"/>
    <property type="match status" value="1"/>
</dbReference>